<feature type="compositionally biased region" description="Basic residues" evidence="1">
    <location>
        <begin position="38"/>
        <end position="50"/>
    </location>
</feature>
<sequence length="253" mass="30471">MTIVKAGNFSSLSGAGATTYVKDQETLVQTENVENSKNRRSSRYKGRRKSVPNGHEYKNTHTKQYSSIQNVDRRNKRGKVIQENYKNNLEKRGKCRSKYNSANANGRCDTRTYHDHRNSKQNQPHGSKMYRDKSYTKTKENSRHDISMYRGQTYIITNENKKKNYKNTNKYERENCTMRYQYRNYTNMKKHETYERRTYRNKERKQRRRGAQQAQQGRRNKQWTQVTYNHREQQENSVPDAKFFRNVCKLDRD</sequence>
<accession>A0ABM5KY02</accession>
<evidence type="ECO:0000256" key="1">
    <source>
        <dbReference type="SAM" id="MobiDB-lite"/>
    </source>
</evidence>
<feature type="region of interest" description="Disordered" evidence="1">
    <location>
        <begin position="32"/>
        <end position="80"/>
    </location>
</feature>
<feature type="compositionally biased region" description="Basic and acidic residues" evidence="1">
    <location>
        <begin position="108"/>
        <end position="118"/>
    </location>
</feature>
<dbReference type="RefSeq" id="XP_050515065.1">
    <property type="nucleotide sequence ID" value="XM_050659108.1"/>
</dbReference>
<evidence type="ECO:0000313" key="2">
    <source>
        <dbReference type="EnsemblMetazoa" id="XP_050515065.1"/>
    </source>
</evidence>
<name>A0ABM5KY02_DIAVI</name>
<evidence type="ECO:0008006" key="4">
    <source>
        <dbReference type="Google" id="ProtNLM"/>
    </source>
</evidence>
<reference evidence="2" key="1">
    <citation type="submission" date="2025-05" db="UniProtKB">
        <authorList>
            <consortium name="EnsemblMetazoa"/>
        </authorList>
    </citation>
    <scope>IDENTIFICATION</scope>
</reference>
<keyword evidence="3" id="KW-1185">Reference proteome</keyword>
<feature type="compositionally biased region" description="Basic and acidic residues" evidence="1">
    <location>
        <begin position="189"/>
        <end position="201"/>
    </location>
</feature>
<evidence type="ECO:0000313" key="3">
    <source>
        <dbReference type="Proteomes" id="UP001652700"/>
    </source>
</evidence>
<protein>
    <recommendedName>
        <fullName evidence="4">GATA zinc finger domain-containing protein 14-like</fullName>
    </recommendedName>
</protein>
<feature type="region of interest" description="Disordered" evidence="1">
    <location>
        <begin position="92"/>
        <end position="143"/>
    </location>
</feature>
<dbReference type="EnsemblMetazoa" id="XM_050659108.1">
    <property type="protein sequence ID" value="XP_050515065.1"/>
    <property type="gene ID" value="LOC126890252"/>
</dbReference>
<dbReference type="Proteomes" id="UP001652700">
    <property type="component" value="Unplaced"/>
</dbReference>
<dbReference type="GeneID" id="126890252"/>
<feature type="compositionally biased region" description="Basic and acidic residues" evidence="1">
    <location>
        <begin position="129"/>
        <end position="143"/>
    </location>
</feature>
<feature type="region of interest" description="Disordered" evidence="1">
    <location>
        <begin position="188"/>
        <end position="225"/>
    </location>
</feature>
<proteinExistence type="predicted"/>
<organism evidence="2 3">
    <name type="scientific">Diabrotica virgifera virgifera</name>
    <name type="common">western corn rootworm</name>
    <dbReference type="NCBI Taxonomy" id="50390"/>
    <lineage>
        <taxon>Eukaryota</taxon>
        <taxon>Metazoa</taxon>
        <taxon>Ecdysozoa</taxon>
        <taxon>Arthropoda</taxon>
        <taxon>Hexapoda</taxon>
        <taxon>Insecta</taxon>
        <taxon>Pterygota</taxon>
        <taxon>Neoptera</taxon>
        <taxon>Endopterygota</taxon>
        <taxon>Coleoptera</taxon>
        <taxon>Polyphaga</taxon>
        <taxon>Cucujiformia</taxon>
        <taxon>Chrysomeloidea</taxon>
        <taxon>Chrysomelidae</taxon>
        <taxon>Galerucinae</taxon>
        <taxon>Diabroticina</taxon>
        <taxon>Diabroticites</taxon>
        <taxon>Diabrotica</taxon>
    </lineage>
</organism>